<dbReference type="PANTHER" id="PTHR47506">
    <property type="entry name" value="TRANSCRIPTIONAL REGULATORY PROTEIN"/>
    <property type="match status" value="1"/>
</dbReference>
<dbReference type="EMBL" id="JACIJF010000010">
    <property type="protein sequence ID" value="MBB5711853.1"/>
    <property type="molecule type" value="Genomic_DNA"/>
</dbReference>
<protein>
    <submittedName>
        <fullName evidence="6">AcrR family transcriptional regulator</fullName>
    </submittedName>
</protein>
<accession>A0A840YRM4</accession>
<evidence type="ECO:0000259" key="5">
    <source>
        <dbReference type="PROSITE" id="PS50977"/>
    </source>
</evidence>
<reference evidence="6 7" key="1">
    <citation type="submission" date="2020-08" db="EMBL/GenBank/DDBJ databases">
        <title>Genomic Encyclopedia of Type Strains, Phase IV (KMG-IV): sequencing the most valuable type-strain genomes for metagenomic binning, comparative biology and taxonomic classification.</title>
        <authorList>
            <person name="Goeker M."/>
        </authorList>
    </citation>
    <scope>NUCLEOTIDE SEQUENCE [LARGE SCALE GENOMIC DNA]</scope>
    <source>
        <strain evidence="6 7">DSM 26736</strain>
    </source>
</reference>
<dbReference type="AlphaFoldDB" id="A0A840YRM4"/>
<evidence type="ECO:0000313" key="6">
    <source>
        <dbReference type="EMBL" id="MBB5711853.1"/>
    </source>
</evidence>
<dbReference type="PANTHER" id="PTHR47506:SF1">
    <property type="entry name" value="HTH-TYPE TRANSCRIPTIONAL REGULATOR YJDC"/>
    <property type="match status" value="1"/>
</dbReference>
<keyword evidence="2 4" id="KW-0238">DNA-binding</keyword>
<evidence type="ECO:0000256" key="4">
    <source>
        <dbReference type="PROSITE-ProRule" id="PRU00335"/>
    </source>
</evidence>
<feature type="DNA-binding region" description="H-T-H motif" evidence="4">
    <location>
        <begin position="29"/>
        <end position="48"/>
    </location>
</feature>
<comment type="caution">
    <text evidence="6">The sequence shown here is derived from an EMBL/GenBank/DDBJ whole genome shotgun (WGS) entry which is preliminary data.</text>
</comment>
<dbReference type="InterPro" id="IPR001647">
    <property type="entry name" value="HTH_TetR"/>
</dbReference>
<name>A0A840YRM4_9SPHN</name>
<dbReference type="GO" id="GO:0003677">
    <property type="term" value="F:DNA binding"/>
    <property type="evidence" value="ECO:0007669"/>
    <property type="project" value="UniProtKB-UniRule"/>
</dbReference>
<organism evidence="6 7">
    <name type="scientific">Sphingomonas xinjiangensis</name>
    <dbReference type="NCBI Taxonomy" id="643568"/>
    <lineage>
        <taxon>Bacteria</taxon>
        <taxon>Pseudomonadati</taxon>
        <taxon>Pseudomonadota</taxon>
        <taxon>Alphaproteobacteria</taxon>
        <taxon>Sphingomonadales</taxon>
        <taxon>Sphingomonadaceae</taxon>
        <taxon>Sphingomonas</taxon>
    </lineage>
</organism>
<dbReference type="Pfam" id="PF00440">
    <property type="entry name" value="TetR_N"/>
    <property type="match status" value="1"/>
</dbReference>
<sequence>MAPPRKYDENEVLDIVLWLFWERGYEGTSLSDILAATNLTKSSLYLVFGSKESLFPRALERYDREYLQFRRAPLESGRPAPSPHAFSGVPLNCTGIATRRLAASRRTRAWRARLIASRCGQRSHESGRLSGAACVMRCPKRAVKQSFRRA</sequence>
<evidence type="ECO:0000256" key="1">
    <source>
        <dbReference type="ARBA" id="ARBA00023015"/>
    </source>
</evidence>
<dbReference type="Gene3D" id="1.10.10.60">
    <property type="entry name" value="Homeodomain-like"/>
    <property type="match status" value="1"/>
</dbReference>
<dbReference type="InterPro" id="IPR009057">
    <property type="entry name" value="Homeodomain-like_sf"/>
</dbReference>
<dbReference type="PROSITE" id="PS50977">
    <property type="entry name" value="HTH_TETR_2"/>
    <property type="match status" value="1"/>
</dbReference>
<evidence type="ECO:0000256" key="2">
    <source>
        <dbReference type="ARBA" id="ARBA00023125"/>
    </source>
</evidence>
<evidence type="ECO:0000313" key="7">
    <source>
        <dbReference type="Proteomes" id="UP000527143"/>
    </source>
</evidence>
<dbReference type="SUPFAM" id="SSF46689">
    <property type="entry name" value="Homeodomain-like"/>
    <property type="match status" value="1"/>
</dbReference>
<keyword evidence="3" id="KW-0804">Transcription</keyword>
<keyword evidence="1" id="KW-0805">Transcription regulation</keyword>
<proteinExistence type="predicted"/>
<dbReference type="Proteomes" id="UP000527143">
    <property type="component" value="Unassembled WGS sequence"/>
</dbReference>
<gene>
    <name evidence="6" type="ORF">FHT02_003105</name>
</gene>
<keyword evidence="7" id="KW-1185">Reference proteome</keyword>
<dbReference type="PRINTS" id="PR00455">
    <property type="entry name" value="HTHTETR"/>
</dbReference>
<feature type="domain" description="HTH tetR-type" evidence="5">
    <location>
        <begin position="6"/>
        <end position="66"/>
    </location>
</feature>
<evidence type="ECO:0000256" key="3">
    <source>
        <dbReference type="ARBA" id="ARBA00023163"/>
    </source>
</evidence>